<dbReference type="Proteomes" id="UP000013378">
    <property type="component" value="Unassembled WGS sequence"/>
</dbReference>
<evidence type="ECO:0000313" key="1">
    <source>
        <dbReference type="EMBL" id="EOC99995.1"/>
    </source>
</evidence>
<gene>
    <name evidence="1" type="ORF">L21TH_1963</name>
</gene>
<dbReference type="RefSeq" id="WP_006315033.1">
    <property type="nucleotide sequence ID" value="NZ_ARZA01000216.1"/>
</dbReference>
<dbReference type="PATRIC" id="fig|1304284.3.peg.1928"/>
<accession>R1CMU0</accession>
<comment type="caution">
    <text evidence="1">The sequence shown here is derived from an EMBL/GenBank/DDBJ whole genome shotgun (WGS) entry which is preliminary data.</text>
</comment>
<sequence>MAIEVVDTYYTEEILTKAEVKELRKEVQPLLQEEADLQAPWYVQLASIFCNTLSTILTELGIIQLISENYLATTGGTAEEQFWGYLEIEDTMEEIGADLVKVRHRNEYIKIYIEGEVAYEGWSVVNTPDAQAYHVNGGWRL</sequence>
<keyword evidence="2" id="KW-1185">Reference proteome</keyword>
<name>R1CMU0_9FIRM</name>
<organism evidence="1 2">
    <name type="scientific">Caldisalinibacter kiritimatiensis</name>
    <dbReference type="NCBI Taxonomy" id="1304284"/>
    <lineage>
        <taxon>Bacteria</taxon>
        <taxon>Bacillati</taxon>
        <taxon>Bacillota</taxon>
        <taxon>Tissierellia</taxon>
        <taxon>Tissierellales</taxon>
        <taxon>Thermohalobacteraceae</taxon>
        <taxon>Caldisalinibacter</taxon>
    </lineage>
</organism>
<evidence type="ECO:0000313" key="2">
    <source>
        <dbReference type="Proteomes" id="UP000013378"/>
    </source>
</evidence>
<reference evidence="1 2" key="1">
    <citation type="journal article" date="2015" name="Geomicrobiol. J.">
        <title>Caldisalinibacter kiritimatiensis gen. nov., sp. nov., a moderately thermohalophilic thiosulfate-reducing bacterium from a hypersaline microbial mat.</title>
        <authorList>
            <person name="Ben Hania W."/>
            <person name="Joseph M."/>
            <person name="Fiebig A."/>
            <person name="Bunk B."/>
            <person name="Klenk H.-P."/>
            <person name="Fardeau M.-L."/>
            <person name="Spring S."/>
        </authorList>
    </citation>
    <scope>NUCLEOTIDE SEQUENCE [LARGE SCALE GENOMIC DNA]</scope>
    <source>
        <strain evidence="1 2">L21-TH-D2</strain>
    </source>
</reference>
<protein>
    <submittedName>
        <fullName evidence="1">Uncharacterized protein</fullName>
    </submittedName>
</protein>
<dbReference type="AlphaFoldDB" id="R1CMU0"/>
<proteinExistence type="predicted"/>
<dbReference type="EMBL" id="ARZA01000216">
    <property type="protein sequence ID" value="EOC99995.1"/>
    <property type="molecule type" value="Genomic_DNA"/>
</dbReference>